<protein>
    <recommendedName>
        <fullName evidence="8">Holin</fullName>
    </recommendedName>
</protein>
<comment type="caution">
    <text evidence="6">The sequence shown here is derived from an EMBL/GenBank/DDBJ whole genome shotgun (WGS) entry which is preliminary data.</text>
</comment>
<name>A0A1G2RGN1_9BACT</name>
<comment type="subcellular location">
    <subcellularLocation>
        <location evidence="1">Membrane</location>
        <topology evidence="1">Multi-pass membrane protein</topology>
    </subcellularLocation>
</comment>
<accession>A0A1G2RGN1</accession>
<dbReference type="Pfam" id="PF05105">
    <property type="entry name" value="Phage_holin_4_1"/>
    <property type="match status" value="1"/>
</dbReference>
<evidence type="ECO:0000313" key="7">
    <source>
        <dbReference type="Proteomes" id="UP000177287"/>
    </source>
</evidence>
<feature type="transmembrane region" description="Helical" evidence="5">
    <location>
        <begin position="68"/>
        <end position="88"/>
    </location>
</feature>
<reference evidence="6 7" key="1">
    <citation type="journal article" date="2016" name="Nat. Commun.">
        <title>Thousands of microbial genomes shed light on interconnected biogeochemical processes in an aquifer system.</title>
        <authorList>
            <person name="Anantharaman K."/>
            <person name="Brown C.T."/>
            <person name="Hug L.A."/>
            <person name="Sharon I."/>
            <person name="Castelle C.J."/>
            <person name="Probst A.J."/>
            <person name="Thomas B.C."/>
            <person name="Singh A."/>
            <person name="Wilkins M.J."/>
            <person name="Karaoz U."/>
            <person name="Brodie E.L."/>
            <person name="Williams K.H."/>
            <person name="Hubbard S.S."/>
            <person name="Banfield J.F."/>
        </authorList>
    </citation>
    <scope>NUCLEOTIDE SEQUENCE [LARGE SCALE GENOMIC DNA]</scope>
</reference>
<gene>
    <name evidence="6" type="ORF">A3A27_01930</name>
</gene>
<evidence type="ECO:0000256" key="3">
    <source>
        <dbReference type="ARBA" id="ARBA00022989"/>
    </source>
</evidence>
<organism evidence="6 7">
    <name type="scientific">Candidatus Wildermuthbacteria bacterium RIFCSPLOWO2_01_FULL_47_18</name>
    <dbReference type="NCBI Taxonomy" id="1802460"/>
    <lineage>
        <taxon>Bacteria</taxon>
        <taxon>Candidatus Wildermuthiibacteriota</taxon>
    </lineage>
</organism>
<dbReference type="GO" id="GO:0016020">
    <property type="term" value="C:membrane"/>
    <property type="evidence" value="ECO:0007669"/>
    <property type="project" value="UniProtKB-SubCell"/>
</dbReference>
<feature type="transmembrane region" description="Helical" evidence="5">
    <location>
        <begin position="12"/>
        <end position="31"/>
    </location>
</feature>
<dbReference type="EMBL" id="MHUF01000026">
    <property type="protein sequence ID" value="OHA72003.1"/>
    <property type="molecule type" value="Genomic_DNA"/>
</dbReference>
<evidence type="ECO:0000256" key="5">
    <source>
        <dbReference type="SAM" id="Phobius"/>
    </source>
</evidence>
<evidence type="ECO:0000313" key="6">
    <source>
        <dbReference type="EMBL" id="OHA72003.1"/>
    </source>
</evidence>
<dbReference type="AlphaFoldDB" id="A0A1G2RGN1"/>
<keyword evidence="4 5" id="KW-0472">Membrane</keyword>
<evidence type="ECO:0000256" key="4">
    <source>
        <dbReference type="ARBA" id="ARBA00023136"/>
    </source>
</evidence>
<evidence type="ECO:0000256" key="1">
    <source>
        <dbReference type="ARBA" id="ARBA00004141"/>
    </source>
</evidence>
<proteinExistence type="predicted"/>
<dbReference type="Proteomes" id="UP000177287">
    <property type="component" value="Unassembled WGS sequence"/>
</dbReference>
<feature type="transmembrane region" description="Helical" evidence="5">
    <location>
        <begin position="43"/>
        <end position="62"/>
    </location>
</feature>
<keyword evidence="2 5" id="KW-0812">Transmembrane</keyword>
<evidence type="ECO:0000256" key="2">
    <source>
        <dbReference type="ARBA" id="ARBA00022692"/>
    </source>
</evidence>
<evidence type="ECO:0008006" key="8">
    <source>
        <dbReference type="Google" id="ProtNLM"/>
    </source>
</evidence>
<keyword evidence="3 5" id="KW-1133">Transmembrane helix</keyword>
<dbReference type="InterPro" id="IPR006480">
    <property type="entry name" value="Phage_holin_4_1"/>
</dbReference>
<sequence>MSVELFETTQMQWIVMLIAVDVVLGVVAAVVKKDFKFGHVAKFMKSGVIRYVLGYAVLVLVGQALPQLAMVVQVSFYLIAVALIASILRNLAKLGLPLPGGNWM</sequence>